<organism evidence="6">
    <name type="scientific">marine sediment metagenome</name>
    <dbReference type="NCBI Taxonomy" id="412755"/>
    <lineage>
        <taxon>unclassified sequences</taxon>
        <taxon>metagenomes</taxon>
        <taxon>ecological metagenomes</taxon>
    </lineage>
</organism>
<dbReference type="Pfam" id="PF00160">
    <property type="entry name" value="Pro_isomerase"/>
    <property type="match status" value="1"/>
</dbReference>
<dbReference type="PROSITE" id="PS00018">
    <property type="entry name" value="EF_HAND_1"/>
    <property type="match status" value="1"/>
</dbReference>
<dbReference type="InterPro" id="IPR036439">
    <property type="entry name" value="Dockerin_dom_sf"/>
</dbReference>
<dbReference type="InterPro" id="IPR029000">
    <property type="entry name" value="Cyclophilin-like_dom_sf"/>
</dbReference>
<sequence length="470" mass="49011">MICRTLNTSVVFLMAVVVLSAAVDQAQADGSLTNQIGSTSFRTSVAQPSLDIEDFLSVYRFDTPMFGAFDVALFDDRTPATVANFRGYADRGDYTQTFIHRSVDTAGAGIGIVQGGGFTFSDGLGGFVPSGDPVVNEPGILNSQGTIALAKTDAGPDSGTNQWYFNTTDNPSLDSAANNGGYTAFGEVLYDGMTVVGLDGGVGGIANLPVWERSVWHPAFTDLPMSPDFDDTRSLQESDLVIFSSISRVTGQTYAVLASSNPGLVTGQFTDGSLALAIAGDAEGSAELTIRTTDGAGQWFDSVLVVEVVLASADFDGDNDVDADDLDLMLANLTGPGTPAGDAAYDFDGDGDADRDDLVYVVEYLVELQDASGRIATIMGDLNLDGLVNEDDLAAMRAGFGVAGGWANGNLNSDGLVDGTDLAILATTFGQSIPDAGDVPEPATAGLLAMGGLALLRRRSKIPSRRRHRA</sequence>
<dbReference type="EC" id="5.2.1.8" evidence="1"/>
<dbReference type="InterPro" id="IPR013424">
    <property type="entry name" value="Ice-binding_C"/>
</dbReference>
<dbReference type="GO" id="GO:0000272">
    <property type="term" value="P:polysaccharide catabolic process"/>
    <property type="evidence" value="ECO:0007669"/>
    <property type="project" value="InterPro"/>
</dbReference>
<protein>
    <recommendedName>
        <fullName evidence="1">peptidylprolyl isomerase</fullName>
        <ecNumber evidence="1">5.2.1.8</ecNumber>
    </recommendedName>
</protein>
<keyword evidence="3" id="KW-0413">Isomerase</keyword>
<dbReference type="PROSITE" id="PS51766">
    <property type="entry name" value="DOCKERIN"/>
    <property type="match status" value="1"/>
</dbReference>
<proteinExistence type="predicted"/>
<evidence type="ECO:0000256" key="3">
    <source>
        <dbReference type="ARBA" id="ARBA00023235"/>
    </source>
</evidence>
<evidence type="ECO:0000259" key="4">
    <source>
        <dbReference type="PROSITE" id="PS50072"/>
    </source>
</evidence>
<evidence type="ECO:0000256" key="2">
    <source>
        <dbReference type="ARBA" id="ARBA00023110"/>
    </source>
</evidence>
<dbReference type="Gene3D" id="1.10.1330.10">
    <property type="entry name" value="Dockerin domain"/>
    <property type="match status" value="2"/>
</dbReference>
<dbReference type="InterPro" id="IPR002130">
    <property type="entry name" value="Cyclophilin-type_PPIase_dom"/>
</dbReference>
<dbReference type="AlphaFoldDB" id="A0A0F9X1N0"/>
<dbReference type="GO" id="GO:0003755">
    <property type="term" value="F:peptidyl-prolyl cis-trans isomerase activity"/>
    <property type="evidence" value="ECO:0007669"/>
    <property type="project" value="UniProtKB-KW"/>
</dbReference>
<dbReference type="NCBIfam" id="TIGR02595">
    <property type="entry name" value="PEP_CTERM"/>
    <property type="match status" value="1"/>
</dbReference>
<feature type="domain" description="Dockerin" evidence="5">
    <location>
        <begin position="375"/>
        <end position="435"/>
    </location>
</feature>
<dbReference type="PROSITE" id="PS50072">
    <property type="entry name" value="CSA_PPIASE_2"/>
    <property type="match status" value="1"/>
</dbReference>
<evidence type="ECO:0000256" key="1">
    <source>
        <dbReference type="ARBA" id="ARBA00013194"/>
    </source>
</evidence>
<reference evidence="6" key="1">
    <citation type="journal article" date="2015" name="Nature">
        <title>Complex archaea that bridge the gap between prokaryotes and eukaryotes.</title>
        <authorList>
            <person name="Spang A."/>
            <person name="Saw J.H."/>
            <person name="Jorgensen S.L."/>
            <person name="Zaremba-Niedzwiedzka K."/>
            <person name="Martijn J."/>
            <person name="Lind A.E."/>
            <person name="van Eijk R."/>
            <person name="Schleper C."/>
            <person name="Guy L."/>
            <person name="Ettema T.J."/>
        </authorList>
    </citation>
    <scope>NUCLEOTIDE SEQUENCE</scope>
</reference>
<dbReference type="PANTHER" id="PTHR43246">
    <property type="entry name" value="PEPTIDYL-PROLYL CIS-TRANS ISOMERASE CYP38, CHLOROPLASTIC"/>
    <property type="match status" value="1"/>
</dbReference>
<dbReference type="InterPro" id="IPR018247">
    <property type="entry name" value="EF_Hand_1_Ca_BS"/>
</dbReference>
<dbReference type="SUPFAM" id="SSF63446">
    <property type="entry name" value="Type I dockerin domain"/>
    <property type="match status" value="2"/>
</dbReference>
<dbReference type="InterPro" id="IPR044665">
    <property type="entry name" value="E_coli_cyclophilin_A-like"/>
</dbReference>
<comment type="caution">
    <text evidence="6">The sequence shown here is derived from an EMBL/GenBank/DDBJ whole genome shotgun (WGS) entry which is preliminary data.</text>
</comment>
<gene>
    <name evidence="6" type="ORF">LCGC14_0204590</name>
</gene>
<accession>A0A0F9X1N0</accession>
<keyword evidence="2" id="KW-0697">Rotamase</keyword>
<name>A0A0F9X1N0_9ZZZZ</name>
<dbReference type="EMBL" id="LAZR01000092">
    <property type="protein sequence ID" value="KKN92716.1"/>
    <property type="molecule type" value="Genomic_DNA"/>
</dbReference>
<dbReference type="Gene3D" id="2.40.100.10">
    <property type="entry name" value="Cyclophilin-like"/>
    <property type="match status" value="1"/>
</dbReference>
<evidence type="ECO:0000259" key="5">
    <source>
        <dbReference type="PROSITE" id="PS51766"/>
    </source>
</evidence>
<feature type="domain" description="PPIase cyclophilin-type" evidence="4">
    <location>
        <begin position="67"/>
        <end position="196"/>
    </location>
</feature>
<dbReference type="InterPro" id="IPR016134">
    <property type="entry name" value="Dockerin_dom"/>
</dbReference>
<evidence type="ECO:0000313" key="6">
    <source>
        <dbReference type="EMBL" id="KKN92716.1"/>
    </source>
</evidence>
<dbReference type="SUPFAM" id="SSF50891">
    <property type="entry name" value="Cyclophilin-like"/>
    <property type="match status" value="1"/>
</dbReference>
<dbReference type="Pfam" id="PF07589">
    <property type="entry name" value="PEP-CTERM"/>
    <property type="match status" value="1"/>
</dbReference>